<evidence type="ECO:0000313" key="11">
    <source>
        <dbReference type="Proteomes" id="UP000069902"/>
    </source>
</evidence>
<dbReference type="CDD" id="cd17320">
    <property type="entry name" value="MFS_MdfA_MDR_like"/>
    <property type="match status" value="1"/>
</dbReference>
<feature type="transmembrane region" description="Helical" evidence="8">
    <location>
        <begin position="51"/>
        <end position="71"/>
    </location>
</feature>
<comment type="similarity">
    <text evidence="2">Belongs to the major facilitator superfamily. Bcr/CmlA family.</text>
</comment>
<dbReference type="NCBIfam" id="TIGR00710">
    <property type="entry name" value="efflux_Bcr_CflA"/>
    <property type="match status" value="1"/>
</dbReference>
<dbReference type="KEGG" id="pnl:PNK_0523"/>
<keyword evidence="3" id="KW-0813">Transport</keyword>
<feature type="transmembrane region" description="Helical" evidence="8">
    <location>
        <begin position="212"/>
        <end position="230"/>
    </location>
</feature>
<keyword evidence="11" id="KW-1185">Reference proteome</keyword>
<dbReference type="Proteomes" id="UP000069902">
    <property type="component" value="Chromosome cPNK"/>
</dbReference>
<evidence type="ECO:0000259" key="9">
    <source>
        <dbReference type="PROSITE" id="PS50850"/>
    </source>
</evidence>
<dbReference type="EMBL" id="LN879502">
    <property type="protein sequence ID" value="CUI16151.1"/>
    <property type="molecule type" value="Genomic_DNA"/>
</dbReference>
<keyword evidence="6 8" id="KW-1133">Transmembrane helix</keyword>
<evidence type="ECO:0000256" key="5">
    <source>
        <dbReference type="ARBA" id="ARBA00022692"/>
    </source>
</evidence>
<proteinExistence type="inferred from homology"/>
<evidence type="ECO:0000256" key="3">
    <source>
        <dbReference type="ARBA" id="ARBA00022448"/>
    </source>
</evidence>
<name>A0A0U5JAJ7_9BACT</name>
<dbReference type="PANTHER" id="PTHR23502">
    <property type="entry name" value="MAJOR FACILITATOR SUPERFAMILY"/>
    <property type="match status" value="1"/>
</dbReference>
<dbReference type="InterPro" id="IPR011701">
    <property type="entry name" value="MFS"/>
</dbReference>
<keyword evidence="7 8" id="KW-0472">Membrane</keyword>
<dbReference type="GO" id="GO:0042910">
    <property type="term" value="F:xenobiotic transmembrane transporter activity"/>
    <property type="evidence" value="ECO:0007669"/>
    <property type="project" value="InterPro"/>
</dbReference>
<dbReference type="GO" id="GO:1990961">
    <property type="term" value="P:xenobiotic detoxification by transmembrane export across the plasma membrane"/>
    <property type="evidence" value="ECO:0007669"/>
    <property type="project" value="InterPro"/>
</dbReference>
<dbReference type="InterPro" id="IPR036259">
    <property type="entry name" value="MFS_trans_sf"/>
</dbReference>
<dbReference type="InterPro" id="IPR020846">
    <property type="entry name" value="MFS_dom"/>
</dbReference>
<dbReference type="InterPro" id="IPR004812">
    <property type="entry name" value="Efflux_drug-R_Bcr/CmlA"/>
</dbReference>
<dbReference type="PROSITE" id="PS50850">
    <property type="entry name" value="MFS"/>
    <property type="match status" value="1"/>
</dbReference>
<dbReference type="PANTHER" id="PTHR23502:SF137">
    <property type="entry name" value="MAJOR FACILITATOR SUPERFAMILY (MFS) TRANSPORTER-RELATED"/>
    <property type="match status" value="1"/>
</dbReference>
<feature type="transmembrane region" description="Helical" evidence="8">
    <location>
        <begin position="135"/>
        <end position="157"/>
    </location>
</feature>
<dbReference type="STRING" id="389348.PNK_0523"/>
<reference evidence="11" key="1">
    <citation type="submission" date="2015-09" db="EMBL/GenBank/DDBJ databases">
        <authorList>
            <person name="Bertelli C."/>
        </authorList>
    </citation>
    <scope>NUCLEOTIDE SEQUENCE [LARGE SCALE GENOMIC DNA]</scope>
    <source>
        <strain evidence="11">KNic</strain>
    </source>
</reference>
<feature type="transmembrane region" description="Helical" evidence="8">
    <location>
        <begin position="250"/>
        <end position="267"/>
    </location>
</feature>
<evidence type="ECO:0000256" key="6">
    <source>
        <dbReference type="ARBA" id="ARBA00022989"/>
    </source>
</evidence>
<keyword evidence="4" id="KW-1003">Cell membrane</keyword>
<feature type="transmembrane region" description="Helical" evidence="8">
    <location>
        <begin position="345"/>
        <end position="369"/>
    </location>
</feature>
<accession>A0A0U5JAJ7</accession>
<evidence type="ECO:0000256" key="7">
    <source>
        <dbReference type="ARBA" id="ARBA00023136"/>
    </source>
</evidence>
<dbReference type="PATRIC" id="fig|389348.3.peg.576"/>
<dbReference type="Gene3D" id="1.20.1720.10">
    <property type="entry name" value="Multidrug resistance protein D"/>
    <property type="match status" value="1"/>
</dbReference>
<feature type="transmembrane region" description="Helical" evidence="8">
    <location>
        <begin position="312"/>
        <end position="333"/>
    </location>
</feature>
<feature type="transmembrane region" description="Helical" evidence="8">
    <location>
        <begin position="279"/>
        <end position="300"/>
    </location>
</feature>
<keyword evidence="5 8" id="KW-0812">Transmembrane</keyword>
<dbReference type="AlphaFoldDB" id="A0A0U5JAJ7"/>
<dbReference type="RefSeq" id="WP_059060118.1">
    <property type="nucleotide sequence ID" value="NZ_LN879502.1"/>
</dbReference>
<gene>
    <name evidence="10" type="ORF">PNK_0523</name>
</gene>
<feature type="domain" description="Major facilitator superfamily (MFS) profile" evidence="9">
    <location>
        <begin position="8"/>
        <end position="403"/>
    </location>
</feature>
<evidence type="ECO:0000256" key="8">
    <source>
        <dbReference type="SAM" id="Phobius"/>
    </source>
</evidence>
<evidence type="ECO:0000313" key="10">
    <source>
        <dbReference type="EMBL" id="CUI16151.1"/>
    </source>
</evidence>
<dbReference type="GO" id="GO:0005886">
    <property type="term" value="C:plasma membrane"/>
    <property type="evidence" value="ECO:0007669"/>
    <property type="project" value="UniProtKB-SubCell"/>
</dbReference>
<evidence type="ECO:0000256" key="2">
    <source>
        <dbReference type="ARBA" id="ARBA00006236"/>
    </source>
</evidence>
<comment type="subcellular location">
    <subcellularLocation>
        <location evidence="1">Cell membrane</location>
        <topology evidence="1">Multi-pass membrane protein</topology>
    </subcellularLocation>
</comment>
<dbReference type="SUPFAM" id="SSF103473">
    <property type="entry name" value="MFS general substrate transporter"/>
    <property type="match status" value="1"/>
</dbReference>
<evidence type="ECO:0000256" key="4">
    <source>
        <dbReference type="ARBA" id="ARBA00022475"/>
    </source>
</evidence>
<feature type="transmembrane region" description="Helical" evidence="8">
    <location>
        <begin position="375"/>
        <end position="396"/>
    </location>
</feature>
<dbReference type="PRINTS" id="PR01036">
    <property type="entry name" value="TCRTETB"/>
</dbReference>
<dbReference type="Pfam" id="PF07690">
    <property type="entry name" value="MFS_1"/>
    <property type="match status" value="1"/>
</dbReference>
<feature type="transmembrane region" description="Helical" evidence="8">
    <location>
        <begin position="163"/>
        <end position="182"/>
    </location>
</feature>
<protein>
    <submittedName>
        <fullName evidence="10">Putative drug resistance transporter, Bcr/CflA subfamily</fullName>
    </submittedName>
</protein>
<dbReference type="InParanoid" id="A0A0U5JAJ7"/>
<evidence type="ECO:0000256" key="1">
    <source>
        <dbReference type="ARBA" id="ARBA00004651"/>
    </source>
</evidence>
<organism evidence="10 11">
    <name type="scientific">Candidatus Protochlamydia naegleriophila</name>
    <dbReference type="NCBI Taxonomy" id="389348"/>
    <lineage>
        <taxon>Bacteria</taxon>
        <taxon>Pseudomonadati</taxon>
        <taxon>Chlamydiota</taxon>
        <taxon>Chlamydiia</taxon>
        <taxon>Parachlamydiales</taxon>
        <taxon>Parachlamydiaceae</taxon>
        <taxon>Candidatus Protochlamydia</taxon>
    </lineage>
</organism>
<sequence>MANDKAQASLSLVLIILLLGFPQISETIYTPSLPDLAHSLGVSSQWAEFTLSIYFMGFALGVAGWGVVADYAGRRPALLMGLLLYCVGSVGCYQAGEIGTLLACRFIQAFGASAGSVVTQTMMRDLYSGAKRGKIFSVVGGALAFSPAIGPLIGGLVDQFAGWRGNFVVLVAMGLGLLVYCYRLLPETKSTAALSLASFKQVARQFVGDRRLYGYVTLIGCSNGIIFSFYAEAPFIFIEYMHYTPGQYGLMGLAIAGSNIVASYLSHRLNHRLIRPESIMLVGCLIILTASLGLSVWGYWKLFAHSPAIHLAILVGCIALLFFGIGLLIPNALSQSLIDYQKAVGTAGALLGLLYYLLIAGLTFLMGYLHNGSIVTMPLFFLGLSGIMLMAFYAWVEVRVNIVANI</sequence>